<reference evidence="1 2" key="1">
    <citation type="submission" date="2017-09" db="EMBL/GenBank/DDBJ databases">
        <title>The draft genome sequences of Marinobacter guineae M3B.</title>
        <authorList>
            <person name="Cao J."/>
        </authorList>
    </citation>
    <scope>NUCLEOTIDE SEQUENCE [LARGE SCALE GENOMIC DNA]</scope>
    <source>
        <strain evidence="1 2">M3B</strain>
    </source>
</reference>
<evidence type="ECO:0000313" key="2">
    <source>
        <dbReference type="Proteomes" id="UP000229044"/>
    </source>
</evidence>
<dbReference type="EMBL" id="NTFI01000001">
    <property type="protein sequence ID" value="PHQ27460.1"/>
    <property type="molecule type" value="Genomic_DNA"/>
</dbReference>
<dbReference type="RefSeq" id="WP_099617522.1">
    <property type="nucleotide sequence ID" value="NZ_KZ319339.1"/>
</dbReference>
<accession>A0A2G1VLH7</accession>
<dbReference type="PROSITE" id="PS51257">
    <property type="entry name" value="PROKAR_LIPOPROTEIN"/>
    <property type="match status" value="1"/>
</dbReference>
<keyword evidence="2" id="KW-1185">Reference proteome</keyword>
<proteinExistence type="predicted"/>
<organism evidence="1 2">
    <name type="scientific">Marinobacter guineae</name>
    <dbReference type="NCBI Taxonomy" id="432303"/>
    <lineage>
        <taxon>Bacteria</taxon>
        <taxon>Pseudomonadati</taxon>
        <taxon>Pseudomonadota</taxon>
        <taxon>Gammaproteobacteria</taxon>
        <taxon>Pseudomonadales</taxon>
        <taxon>Marinobacteraceae</taxon>
        <taxon>Marinobacter</taxon>
    </lineage>
</organism>
<sequence>MKDKKISILALAVAGSTLLTGCGGSGSESGSIPPSNGPQTITAIDGYLQNAEVYIDANANGRLEVSEQGLGPVGSTNASGKISVAGINFNGNLVVRAVAGKTIDSDSGVVDKTYVLGAPKGSAFITPFTHIAQTTGVTVGQLAEDLGLDESVIAGDYIAQKASSDVDAAAKASIAHALARFVVSETKKGSTESLVSSNLVAAKATVEAEVEAGADPDLVELELQEDGSISDDVPPTALEFEKTTLQDTNWSMFRFDDVGDNEHYFIRFGSANNPDAFCLDNETFGFQGKTVGIEAPTSACSSDTTFDVNSDGNLVWNFTDDSGNPATRELTMLHRFSEGGYSMFLMVADNGELFWVDNNPELKDAGDYRVEEDVITYSFRDDNPDFGSIDYFLMQSEFTVTGDQAYTVSGAEEELNTGDLVLSALNHTDSATTTFKTVPLYEMNGQMQTSDDIVITVENLSVDSEEHWYFPYRTAGDLTLVLNYKPSADRESLFLQSRSRVLIETIFEEVEARNSGTQGTN</sequence>
<dbReference type="AlphaFoldDB" id="A0A2G1VLH7"/>
<evidence type="ECO:0000313" key="1">
    <source>
        <dbReference type="EMBL" id="PHQ27460.1"/>
    </source>
</evidence>
<dbReference type="OrthoDB" id="9800417at2"/>
<gene>
    <name evidence="1" type="ORF">CLH62_07795</name>
</gene>
<name>A0A2G1VLH7_9GAMM</name>
<protein>
    <submittedName>
        <fullName evidence="1">Uncharacterized protein</fullName>
    </submittedName>
</protein>
<dbReference type="Proteomes" id="UP000229044">
    <property type="component" value="Unassembled WGS sequence"/>
</dbReference>
<comment type="caution">
    <text evidence="1">The sequence shown here is derived from an EMBL/GenBank/DDBJ whole genome shotgun (WGS) entry which is preliminary data.</text>
</comment>